<dbReference type="Pfam" id="PF10710">
    <property type="entry name" value="DUF2512"/>
    <property type="match status" value="1"/>
</dbReference>
<dbReference type="InterPro" id="IPR019649">
    <property type="entry name" value="DUF2512"/>
</dbReference>
<protein>
    <recommendedName>
        <fullName evidence="4">DUF2512 family protein</fullName>
    </recommendedName>
</protein>
<feature type="transmembrane region" description="Helical" evidence="1">
    <location>
        <begin position="5"/>
        <end position="21"/>
    </location>
</feature>
<dbReference type="Proteomes" id="UP000054526">
    <property type="component" value="Unassembled WGS sequence"/>
</dbReference>
<proteinExistence type="predicted"/>
<dbReference type="EMBL" id="JXAL01000009">
    <property type="protein sequence ID" value="KIL36384.1"/>
    <property type="molecule type" value="Genomic_DNA"/>
</dbReference>
<accession>A0ABR5A5T4</accession>
<evidence type="ECO:0000313" key="2">
    <source>
        <dbReference type="EMBL" id="KIL36384.1"/>
    </source>
</evidence>
<gene>
    <name evidence="2" type="ORF">SD71_07850</name>
</gene>
<name>A0ABR5A5T4_9BACL</name>
<feature type="transmembrane region" description="Helical" evidence="1">
    <location>
        <begin position="56"/>
        <end position="74"/>
    </location>
</feature>
<reference evidence="2 3" key="1">
    <citation type="submission" date="2014-12" db="EMBL/GenBank/DDBJ databases">
        <title>Draft genome sequence of Cohnella kolymensis strain B-2846.</title>
        <authorList>
            <person name="Karlyshev A.V."/>
            <person name="Kudryashova E.B."/>
        </authorList>
    </citation>
    <scope>NUCLEOTIDE SEQUENCE [LARGE SCALE GENOMIC DNA]</scope>
    <source>
        <strain evidence="2 3">VKM B-2846</strain>
    </source>
</reference>
<evidence type="ECO:0000313" key="3">
    <source>
        <dbReference type="Proteomes" id="UP000054526"/>
    </source>
</evidence>
<organism evidence="2 3">
    <name type="scientific">Cohnella kolymensis</name>
    <dbReference type="NCBI Taxonomy" id="1590652"/>
    <lineage>
        <taxon>Bacteria</taxon>
        <taxon>Bacillati</taxon>
        <taxon>Bacillota</taxon>
        <taxon>Bacilli</taxon>
        <taxon>Bacillales</taxon>
        <taxon>Paenibacillaceae</taxon>
        <taxon>Cohnella</taxon>
    </lineage>
</organism>
<evidence type="ECO:0008006" key="4">
    <source>
        <dbReference type="Google" id="ProtNLM"/>
    </source>
</evidence>
<keyword evidence="1" id="KW-0472">Membrane</keyword>
<keyword evidence="1" id="KW-1133">Transmembrane helix</keyword>
<feature type="transmembrane region" description="Helical" evidence="1">
    <location>
        <begin position="86"/>
        <end position="105"/>
    </location>
</feature>
<evidence type="ECO:0000256" key="1">
    <source>
        <dbReference type="SAM" id="Phobius"/>
    </source>
</evidence>
<keyword evidence="3" id="KW-1185">Reference proteome</keyword>
<sequence length="117" mass="12829">MMKFVLKWLINGVIVSSLLVFYTDIDYITAAFIASVLSVIEYFIGDQLLLRATNNTVATIADGVGALLFLGVVADSMNLELSFGESLVIAAILAISEWIIHRYIFKPINLMVEPGTT</sequence>
<keyword evidence="1" id="KW-0812">Transmembrane</keyword>
<feature type="transmembrane region" description="Helical" evidence="1">
    <location>
        <begin position="27"/>
        <end position="44"/>
    </location>
</feature>
<comment type="caution">
    <text evidence="2">The sequence shown here is derived from an EMBL/GenBank/DDBJ whole genome shotgun (WGS) entry which is preliminary data.</text>
</comment>